<dbReference type="GO" id="GO:0005758">
    <property type="term" value="C:mitochondrial intermembrane space"/>
    <property type="evidence" value="ECO:0007669"/>
    <property type="project" value="InterPro"/>
</dbReference>
<name>A0AAV5QN85_9ASCO</name>
<dbReference type="InterPro" id="IPR037365">
    <property type="entry name" value="Slowmo/Ups"/>
</dbReference>
<sequence length="179" mass="21035">MVLCHKSTNQYDYSFPIVSYSWLNRYPNPYAKHVISVDTLDSSVDEHGKLHITKLIRKSGSIPSWAKPFLSITDSWIVEKAVIDPATQTMETYTRNLDHTGVIRIEEFNNYFFDDKDEKTYVKSSVKFTSAFRQYYGFSIKDKIENWSHSKFTENIKKSRQGLLLVMQNFQTRRLKNNV</sequence>
<proteinExistence type="predicted"/>
<comment type="caution">
    <text evidence="2">The sequence shown here is derived from an EMBL/GenBank/DDBJ whole genome shotgun (WGS) entry which is preliminary data.</text>
</comment>
<dbReference type="AlphaFoldDB" id="A0AAV5QN85"/>
<dbReference type="PANTHER" id="PTHR11158">
    <property type="entry name" value="MSF1/PX19 RELATED"/>
    <property type="match status" value="1"/>
</dbReference>
<evidence type="ECO:0000313" key="2">
    <source>
        <dbReference type="EMBL" id="GMM35909.1"/>
    </source>
</evidence>
<dbReference type="EMBL" id="BTFZ01000011">
    <property type="protein sequence ID" value="GMM35909.1"/>
    <property type="molecule type" value="Genomic_DNA"/>
</dbReference>
<organism evidence="2 3">
    <name type="scientific">Saccharomycopsis crataegensis</name>
    <dbReference type="NCBI Taxonomy" id="43959"/>
    <lineage>
        <taxon>Eukaryota</taxon>
        <taxon>Fungi</taxon>
        <taxon>Dikarya</taxon>
        <taxon>Ascomycota</taxon>
        <taxon>Saccharomycotina</taxon>
        <taxon>Saccharomycetes</taxon>
        <taxon>Saccharomycopsidaceae</taxon>
        <taxon>Saccharomycopsis</taxon>
    </lineage>
</organism>
<evidence type="ECO:0000313" key="3">
    <source>
        <dbReference type="Proteomes" id="UP001360560"/>
    </source>
</evidence>
<dbReference type="Proteomes" id="UP001360560">
    <property type="component" value="Unassembled WGS sequence"/>
</dbReference>
<accession>A0AAV5QN85</accession>
<reference evidence="2 3" key="1">
    <citation type="journal article" date="2023" name="Elife">
        <title>Identification of key yeast species and microbe-microbe interactions impacting larval growth of Drosophila in the wild.</title>
        <authorList>
            <person name="Mure A."/>
            <person name="Sugiura Y."/>
            <person name="Maeda R."/>
            <person name="Honda K."/>
            <person name="Sakurai N."/>
            <person name="Takahashi Y."/>
            <person name="Watada M."/>
            <person name="Katoh T."/>
            <person name="Gotoh A."/>
            <person name="Gotoh Y."/>
            <person name="Taniguchi I."/>
            <person name="Nakamura K."/>
            <person name="Hayashi T."/>
            <person name="Katayama T."/>
            <person name="Uemura T."/>
            <person name="Hattori Y."/>
        </authorList>
    </citation>
    <scope>NUCLEOTIDE SEQUENCE [LARGE SCALE GENOMIC DNA]</scope>
    <source>
        <strain evidence="2 3">SC-9</strain>
    </source>
</reference>
<keyword evidence="3" id="KW-1185">Reference proteome</keyword>
<protein>
    <submittedName>
        <fullName evidence="2">Ups1 protein</fullName>
    </submittedName>
</protein>
<evidence type="ECO:0000259" key="1">
    <source>
        <dbReference type="PROSITE" id="PS50904"/>
    </source>
</evidence>
<dbReference type="PROSITE" id="PS50904">
    <property type="entry name" value="PRELI_MSF1"/>
    <property type="match status" value="1"/>
</dbReference>
<dbReference type="GeneID" id="90073884"/>
<gene>
    <name evidence="2" type="ORF">DASC09_032340</name>
</gene>
<dbReference type="InterPro" id="IPR006797">
    <property type="entry name" value="PRELI/MSF1_dom"/>
</dbReference>
<feature type="domain" description="PRELI/MSF1" evidence="1">
    <location>
        <begin position="1"/>
        <end position="175"/>
    </location>
</feature>
<dbReference type="Pfam" id="PF04707">
    <property type="entry name" value="PRELI"/>
    <property type="match status" value="1"/>
</dbReference>
<dbReference type="RefSeq" id="XP_064852905.1">
    <property type="nucleotide sequence ID" value="XM_064996833.1"/>
</dbReference>